<comment type="caution">
    <text evidence="1">The sequence shown here is derived from an EMBL/GenBank/DDBJ whole genome shotgun (WGS) entry which is preliminary data.</text>
</comment>
<organism evidence="1 2">
    <name type="scientific">Agrobacterium genomosp. 2 str. CFBP 5494</name>
    <dbReference type="NCBI Taxonomy" id="1183436"/>
    <lineage>
        <taxon>Bacteria</taxon>
        <taxon>Pseudomonadati</taxon>
        <taxon>Pseudomonadota</taxon>
        <taxon>Alphaproteobacteria</taxon>
        <taxon>Hyphomicrobiales</taxon>
        <taxon>Rhizobiaceae</taxon>
        <taxon>Rhizobium/Agrobacterium group</taxon>
        <taxon>Agrobacterium</taxon>
        <taxon>Agrobacterium tumefaciens complex</taxon>
    </lineage>
</organism>
<sequence length="71" mass="8316">MVFQKSDRISVQIVRKRDLVSWRRWFSNKMFSLHGRSGIDPWDITLEKLRGRAGHRLGKRTEAVGSPNHGR</sequence>
<protein>
    <submittedName>
        <fullName evidence="1">Uncharacterized protein</fullName>
    </submittedName>
</protein>
<dbReference type="AlphaFoldDB" id="A0A9W5F5I5"/>
<reference evidence="1 2" key="1">
    <citation type="submission" date="2016-01" db="EMBL/GenBank/DDBJ databases">
        <authorList>
            <person name="Regsiter A."/>
            <person name="william w."/>
        </authorList>
    </citation>
    <scope>NUCLEOTIDE SEQUENCE [LARGE SCALE GENOMIC DNA]</scope>
    <source>
        <strain evidence="1 2">CFBP 5494</strain>
    </source>
</reference>
<evidence type="ECO:0000313" key="2">
    <source>
        <dbReference type="Proteomes" id="UP000191933"/>
    </source>
</evidence>
<evidence type="ECO:0000313" key="1">
    <source>
        <dbReference type="EMBL" id="CUX01940.1"/>
    </source>
</evidence>
<keyword evidence="2" id="KW-1185">Reference proteome</keyword>
<proteinExistence type="predicted"/>
<gene>
    <name evidence="1" type="ORF">AGR2A_pa40015</name>
</gene>
<dbReference type="EMBL" id="FBVY01000042">
    <property type="protein sequence ID" value="CUX01940.1"/>
    <property type="molecule type" value="Genomic_DNA"/>
</dbReference>
<name>A0A9W5F5I5_9HYPH</name>
<accession>A0A9W5F5I5</accession>
<dbReference type="Proteomes" id="UP000191933">
    <property type="component" value="Unassembled WGS sequence"/>
</dbReference>